<evidence type="ECO:0000256" key="3">
    <source>
        <dbReference type="ARBA" id="ARBA00022692"/>
    </source>
</evidence>
<dbReference type="SUPFAM" id="SSF56112">
    <property type="entry name" value="Protein kinase-like (PK-like)"/>
    <property type="match status" value="1"/>
</dbReference>
<gene>
    <name evidence="10" type="ORF">GQ55_5G185700</name>
</gene>
<dbReference type="PANTHER" id="PTHR48007">
    <property type="entry name" value="LEUCINE-RICH REPEAT RECEPTOR-LIKE PROTEIN KINASE PXC1"/>
    <property type="match status" value="1"/>
</dbReference>
<dbReference type="AlphaFoldDB" id="A0A2T7DHQ9"/>
<sequence length="758" mass="81304">MTVHALQTAPPKFPFGPCPSNGVQMGSRRPRAFRRGRHAPRTPINPSRTWPVHHQLPPPSAPLLLHTPTRRPPRPSRSPLQAPAVLAPSSCLRRKRWKTFAMAASRVLLLVLALLAAGCAASAASPDAAALLAFKSVCSDPTAALGSWTESSDPCAGAWRGVRCQRPSPSSVPPRVRRVVLEGLRLGGHAAALELLADLPALSSLSLKNNTFTGALHGVDFSRLAPHLKLLYLSGNGFSGRFPDSVLRLRHLRRLDLSGNRLAGTIPPEIGHRLRALLTLNLALNSFVGAVPVSLEAVPKLAELNVSGNHLEGRIPSRLAAAFPSSSFAGNPGLCGAPLAQRCNGPQQIVYSNGSGEASDGSRAARGKIHDRWMVVMIMSAVGAAVASLVAAALCAVLLLKNRKAARRPRARSASANSTVAREETVRFDGCCVEFDVATLMQGAAEMLGKGATATTYRVVMRGNSDTSDDAGVEDAQQGEVVVVKRMRRREGASREDERWRRELAREMGTWRHSNIVGLRAFYASAEELLLVFDYIPNGSLHSLLHENRGPARVPLDWQTRLKLAQDAAHGLAYLHGVSGGKLSHRHLTSSNILVDGSGTARVSDFALLQLLAPAPQPGDPSLQKQDVHGFGVVLLELLTGRQPSAEDGGGAQDLPRWARAVVREEWTSEVFDVELLRGRGAEDEMVALLQVALLCVAEEPGQRPRMAVVAKMIEDIRDRGSKRSNKFSASPSQAGRSYESSPCVSEDTTRSTPASSS</sequence>
<dbReference type="PROSITE" id="PS50011">
    <property type="entry name" value="PROTEIN_KINASE_DOM"/>
    <property type="match status" value="1"/>
</dbReference>
<feature type="region of interest" description="Disordered" evidence="7">
    <location>
        <begin position="1"/>
        <end position="82"/>
    </location>
</feature>
<evidence type="ECO:0000256" key="2">
    <source>
        <dbReference type="ARBA" id="ARBA00022614"/>
    </source>
</evidence>
<keyword evidence="5 8" id="KW-1133">Transmembrane helix</keyword>
<keyword evidence="2" id="KW-0433">Leucine-rich repeat</keyword>
<reference evidence="10 11" key="1">
    <citation type="submission" date="2018-04" db="EMBL/GenBank/DDBJ databases">
        <title>WGS assembly of Panicum hallii var. hallii HAL2.</title>
        <authorList>
            <person name="Lovell J."/>
            <person name="Jenkins J."/>
            <person name="Lowry D."/>
            <person name="Mamidi S."/>
            <person name="Sreedasyam A."/>
            <person name="Weng X."/>
            <person name="Barry K."/>
            <person name="Bonette J."/>
            <person name="Campitelli B."/>
            <person name="Daum C."/>
            <person name="Gordon S."/>
            <person name="Gould B."/>
            <person name="Lipzen A."/>
            <person name="MacQueen A."/>
            <person name="Palacio-Mejia J."/>
            <person name="Plott C."/>
            <person name="Shakirov E."/>
            <person name="Shu S."/>
            <person name="Yoshinaga Y."/>
            <person name="Zane M."/>
            <person name="Rokhsar D."/>
            <person name="Grimwood J."/>
            <person name="Schmutz J."/>
            <person name="Juenger T."/>
        </authorList>
    </citation>
    <scope>NUCLEOTIDE SEQUENCE [LARGE SCALE GENOMIC DNA]</scope>
    <source>
        <strain evidence="11">cv. HAL2</strain>
    </source>
</reference>
<keyword evidence="11" id="KW-1185">Reference proteome</keyword>
<feature type="transmembrane region" description="Helical" evidence="8">
    <location>
        <begin position="103"/>
        <end position="124"/>
    </location>
</feature>
<evidence type="ECO:0000256" key="7">
    <source>
        <dbReference type="SAM" id="MobiDB-lite"/>
    </source>
</evidence>
<feature type="domain" description="Protein kinase" evidence="9">
    <location>
        <begin position="442"/>
        <end position="717"/>
    </location>
</feature>
<keyword evidence="3 8" id="KW-0812">Transmembrane</keyword>
<dbReference type="InterPro" id="IPR032675">
    <property type="entry name" value="LRR_dom_sf"/>
</dbReference>
<dbReference type="Pfam" id="PF00560">
    <property type="entry name" value="LRR_1"/>
    <property type="match status" value="1"/>
</dbReference>
<dbReference type="InterPro" id="IPR000719">
    <property type="entry name" value="Prot_kinase_dom"/>
</dbReference>
<dbReference type="SUPFAM" id="SSF52058">
    <property type="entry name" value="L domain-like"/>
    <property type="match status" value="1"/>
</dbReference>
<dbReference type="GO" id="GO:0004672">
    <property type="term" value="F:protein kinase activity"/>
    <property type="evidence" value="ECO:0007669"/>
    <property type="project" value="InterPro"/>
</dbReference>
<evidence type="ECO:0000259" key="9">
    <source>
        <dbReference type="PROSITE" id="PS50011"/>
    </source>
</evidence>
<evidence type="ECO:0000256" key="4">
    <source>
        <dbReference type="ARBA" id="ARBA00022737"/>
    </source>
</evidence>
<feature type="compositionally biased region" description="Polar residues" evidence="7">
    <location>
        <begin position="727"/>
        <end position="744"/>
    </location>
</feature>
<evidence type="ECO:0000256" key="5">
    <source>
        <dbReference type="ARBA" id="ARBA00022989"/>
    </source>
</evidence>
<accession>A0A2T7DHQ9</accession>
<dbReference type="Gene3D" id="1.10.510.10">
    <property type="entry name" value="Transferase(Phosphotransferase) domain 1"/>
    <property type="match status" value="1"/>
</dbReference>
<dbReference type="EMBL" id="CM009753">
    <property type="protein sequence ID" value="PUZ55111.1"/>
    <property type="molecule type" value="Genomic_DNA"/>
</dbReference>
<keyword evidence="6 8" id="KW-0472">Membrane</keyword>
<dbReference type="InterPro" id="IPR011009">
    <property type="entry name" value="Kinase-like_dom_sf"/>
</dbReference>
<dbReference type="Pfam" id="PF13855">
    <property type="entry name" value="LRR_8"/>
    <property type="match status" value="1"/>
</dbReference>
<protein>
    <recommendedName>
        <fullName evidence="9">Protein kinase domain-containing protein</fullName>
    </recommendedName>
</protein>
<dbReference type="GO" id="GO:0016020">
    <property type="term" value="C:membrane"/>
    <property type="evidence" value="ECO:0007669"/>
    <property type="project" value="UniProtKB-SubCell"/>
</dbReference>
<comment type="subcellular location">
    <subcellularLocation>
        <location evidence="1">Membrane</location>
    </subcellularLocation>
</comment>
<feature type="compositionally biased region" description="Basic residues" evidence="7">
    <location>
        <begin position="28"/>
        <end position="40"/>
    </location>
</feature>
<dbReference type="Proteomes" id="UP000244336">
    <property type="component" value="Chromosome 5"/>
</dbReference>
<evidence type="ECO:0000256" key="1">
    <source>
        <dbReference type="ARBA" id="ARBA00004370"/>
    </source>
</evidence>
<dbReference type="Pfam" id="PF07714">
    <property type="entry name" value="PK_Tyr_Ser-Thr"/>
    <property type="match status" value="1"/>
</dbReference>
<keyword evidence="4" id="KW-0677">Repeat</keyword>
<evidence type="ECO:0000256" key="8">
    <source>
        <dbReference type="SAM" id="Phobius"/>
    </source>
</evidence>
<dbReference type="InterPro" id="IPR013210">
    <property type="entry name" value="LRR_N_plant-typ"/>
</dbReference>
<organism evidence="10 11">
    <name type="scientific">Panicum hallii var. hallii</name>
    <dbReference type="NCBI Taxonomy" id="1504633"/>
    <lineage>
        <taxon>Eukaryota</taxon>
        <taxon>Viridiplantae</taxon>
        <taxon>Streptophyta</taxon>
        <taxon>Embryophyta</taxon>
        <taxon>Tracheophyta</taxon>
        <taxon>Spermatophyta</taxon>
        <taxon>Magnoliopsida</taxon>
        <taxon>Liliopsida</taxon>
        <taxon>Poales</taxon>
        <taxon>Poaceae</taxon>
        <taxon>PACMAD clade</taxon>
        <taxon>Panicoideae</taxon>
        <taxon>Panicodae</taxon>
        <taxon>Paniceae</taxon>
        <taxon>Panicinae</taxon>
        <taxon>Panicum</taxon>
        <taxon>Panicum sect. Panicum</taxon>
    </lineage>
</organism>
<dbReference type="Gene3D" id="3.80.10.10">
    <property type="entry name" value="Ribonuclease Inhibitor"/>
    <property type="match status" value="1"/>
</dbReference>
<dbReference type="InterPro" id="IPR001611">
    <property type="entry name" value="Leu-rich_rpt"/>
</dbReference>
<feature type="transmembrane region" description="Helical" evidence="8">
    <location>
        <begin position="373"/>
        <end position="400"/>
    </location>
</feature>
<dbReference type="PANTHER" id="PTHR48007:SF53">
    <property type="entry name" value="OS01G0711200 PROTEIN"/>
    <property type="match status" value="1"/>
</dbReference>
<evidence type="ECO:0000313" key="10">
    <source>
        <dbReference type="EMBL" id="PUZ55111.1"/>
    </source>
</evidence>
<dbReference type="InterPro" id="IPR001245">
    <property type="entry name" value="Ser-Thr/Tyr_kinase_cat_dom"/>
</dbReference>
<dbReference type="OrthoDB" id="1890790at2759"/>
<feature type="region of interest" description="Disordered" evidence="7">
    <location>
        <begin position="720"/>
        <end position="758"/>
    </location>
</feature>
<dbReference type="InterPro" id="IPR046959">
    <property type="entry name" value="PRK1-6/SRF4-like"/>
</dbReference>
<dbReference type="Gene3D" id="3.30.200.20">
    <property type="entry name" value="Phosphorylase Kinase, domain 1"/>
    <property type="match status" value="1"/>
</dbReference>
<name>A0A2T7DHQ9_9POAL</name>
<dbReference type="GO" id="GO:0005524">
    <property type="term" value="F:ATP binding"/>
    <property type="evidence" value="ECO:0007669"/>
    <property type="project" value="InterPro"/>
</dbReference>
<proteinExistence type="predicted"/>
<evidence type="ECO:0000256" key="6">
    <source>
        <dbReference type="ARBA" id="ARBA00023136"/>
    </source>
</evidence>
<dbReference type="Pfam" id="PF08263">
    <property type="entry name" value="LRRNT_2"/>
    <property type="match status" value="1"/>
</dbReference>
<evidence type="ECO:0000313" key="11">
    <source>
        <dbReference type="Proteomes" id="UP000244336"/>
    </source>
</evidence>
<dbReference type="Gramene" id="PUZ55111">
    <property type="protein sequence ID" value="PUZ55111"/>
    <property type="gene ID" value="GQ55_5G185700"/>
</dbReference>